<comment type="subcellular location">
    <subcellularLocation>
        <location evidence="1">Cell membrane</location>
        <topology evidence="1">Multi-pass membrane protein</topology>
    </subcellularLocation>
</comment>
<dbReference type="Proteomes" id="UP000319837">
    <property type="component" value="Unassembled WGS sequence"/>
</dbReference>
<feature type="transmembrane region" description="Helical" evidence="6">
    <location>
        <begin position="93"/>
        <end position="114"/>
    </location>
</feature>
<comment type="caution">
    <text evidence="8">The sequence shown here is derived from an EMBL/GenBank/DDBJ whole genome shotgun (WGS) entry which is preliminary data.</text>
</comment>
<feature type="transmembrane region" description="Helical" evidence="6">
    <location>
        <begin position="21"/>
        <end position="39"/>
    </location>
</feature>
<proteinExistence type="predicted"/>
<accession>A0A553SPL9</accession>
<dbReference type="InterPro" id="IPR003740">
    <property type="entry name" value="YitT"/>
</dbReference>
<evidence type="ECO:0000256" key="4">
    <source>
        <dbReference type="ARBA" id="ARBA00022989"/>
    </source>
</evidence>
<gene>
    <name evidence="8" type="ORF">CEQ21_26665</name>
</gene>
<dbReference type="AlphaFoldDB" id="A0A553SPL9"/>
<dbReference type="Pfam" id="PF02588">
    <property type="entry name" value="YitT_membrane"/>
    <property type="match status" value="1"/>
</dbReference>
<protein>
    <submittedName>
        <fullName evidence="8">YitT family protein</fullName>
    </submittedName>
</protein>
<dbReference type="CDD" id="cd16380">
    <property type="entry name" value="YitT_C"/>
    <property type="match status" value="1"/>
</dbReference>
<evidence type="ECO:0000313" key="9">
    <source>
        <dbReference type="Proteomes" id="UP000319837"/>
    </source>
</evidence>
<dbReference type="EMBL" id="RIBP01000004">
    <property type="protein sequence ID" value="TRZ38945.1"/>
    <property type="molecule type" value="Genomic_DNA"/>
</dbReference>
<dbReference type="RefSeq" id="WP_185767141.1">
    <property type="nucleotide sequence ID" value="NZ_RIBP01000004.1"/>
</dbReference>
<evidence type="ECO:0000313" key="8">
    <source>
        <dbReference type="EMBL" id="TRZ38945.1"/>
    </source>
</evidence>
<evidence type="ECO:0000256" key="2">
    <source>
        <dbReference type="ARBA" id="ARBA00022475"/>
    </source>
</evidence>
<keyword evidence="2" id="KW-1003">Cell membrane</keyword>
<evidence type="ECO:0000256" key="6">
    <source>
        <dbReference type="SAM" id="Phobius"/>
    </source>
</evidence>
<dbReference type="PANTHER" id="PTHR33545">
    <property type="entry name" value="UPF0750 MEMBRANE PROTEIN YITT-RELATED"/>
    <property type="match status" value="1"/>
</dbReference>
<feature type="transmembrane region" description="Helical" evidence="6">
    <location>
        <begin position="159"/>
        <end position="181"/>
    </location>
</feature>
<feature type="transmembrane region" description="Helical" evidence="6">
    <location>
        <begin position="59"/>
        <end position="86"/>
    </location>
</feature>
<dbReference type="Pfam" id="PF10035">
    <property type="entry name" value="DUF2179"/>
    <property type="match status" value="1"/>
</dbReference>
<evidence type="ECO:0000256" key="5">
    <source>
        <dbReference type="ARBA" id="ARBA00023136"/>
    </source>
</evidence>
<reference evidence="9" key="1">
    <citation type="submission" date="2018-10" db="EMBL/GenBank/DDBJ databases">
        <title>FDA dAtabase for Regulatory Grade micrObial Sequences (FDA-ARGOS): Supporting development and validation of Infectious Disease Dx tests.</title>
        <authorList>
            <person name="Minogue T."/>
            <person name="Wolcott M."/>
            <person name="Wasieloski L."/>
            <person name="Aguilar W."/>
            <person name="Moore D."/>
            <person name="Tallon L."/>
            <person name="Sadzewicz L."/>
            <person name="Sengamalay N."/>
            <person name="Ott S."/>
            <person name="Godinez A."/>
            <person name="Nagaraj S."/>
            <person name="Vavikolanu K."/>
            <person name="Vyas G."/>
            <person name="Nadendla S."/>
            <person name="George J."/>
            <person name="Sichtig H."/>
        </authorList>
    </citation>
    <scope>NUCLEOTIDE SEQUENCE [LARGE SCALE GENOMIC DNA]</scope>
    <source>
        <strain evidence="9">FDAARGOS_343</strain>
    </source>
</reference>
<feature type="transmembrane region" description="Helical" evidence="6">
    <location>
        <begin position="120"/>
        <end position="139"/>
    </location>
</feature>
<dbReference type="PIRSF" id="PIRSF006483">
    <property type="entry name" value="Membrane_protein_YitT"/>
    <property type="match status" value="1"/>
</dbReference>
<dbReference type="InterPro" id="IPR051461">
    <property type="entry name" value="UPF0750_membrane"/>
</dbReference>
<evidence type="ECO:0000256" key="3">
    <source>
        <dbReference type="ARBA" id="ARBA00022692"/>
    </source>
</evidence>
<keyword evidence="4 6" id="KW-1133">Transmembrane helix</keyword>
<evidence type="ECO:0000259" key="7">
    <source>
        <dbReference type="Pfam" id="PF10035"/>
    </source>
</evidence>
<keyword evidence="5 6" id="KW-0472">Membrane</keyword>
<evidence type="ECO:0000256" key="1">
    <source>
        <dbReference type="ARBA" id="ARBA00004651"/>
    </source>
</evidence>
<feature type="domain" description="DUF2179" evidence="7">
    <location>
        <begin position="235"/>
        <end position="288"/>
    </location>
</feature>
<name>A0A553SPL9_NIACI</name>
<dbReference type="InterPro" id="IPR019264">
    <property type="entry name" value="DUF2179"/>
</dbReference>
<keyword evidence="3 6" id="KW-0812">Transmembrane</keyword>
<dbReference type="PANTHER" id="PTHR33545:SF5">
    <property type="entry name" value="UPF0750 MEMBRANE PROTEIN YITT"/>
    <property type="match status" value="1"/>
</dbReference>
<sequence length="295" mass="32600">MGSFSGLGKIKTISVEKTLSYIWLHIGVLLMAVNIHYFMAPNEFASGGLGGLSIVLQSFFPTIPLGGLMGLLNIVFFLLGFAFLGFQFGLKTIYASFLLTFFVWMLGKIAPVDVPLSHDLFIQLVVGTLIAGLGLVLVLKQNASTGGMDLIAMIINKYFAIEIGKAVLMADCLISLAAIFAFGIEKGLYACFGVFLRGVVVDYFRDQLQMTKEVVIISEKCEHIKHYIIEHLHKSATLHSAIGAFSNDEKEVITIVLKRQDYIKLKKFIYKIDKNAFITVHNMNEVVGSNFNNVV</sequence>
<dbReference type="GO" id="GO:0005886">
    <property type="term" value="C:plasma membrane"/>
    <property type="evidence" value="ECO:0007669"/>
    <property type="project" value="UniProtKB-SubCell"/>
</dbReference>
<organism evidence="8 9">
    <name type="scientific">Niallia circulans</name>
    <name type="common">Bacillus circulans</name>
    <dbReference type="NCBI Taxonomy" id="1397"/>
    <lineage>
        <taxon>Bacteria</taxon>
        <taxon>Bacillati</taxon>
        <taxon>Bacillota</taxon>
        <taxon>Bacilli</taxon>
        <taxon>Bacillales</taxon>
        <taxon>Bacillaceae</taxon>
        <taxon>Niallia</taxon>
    </lineage>
</organism>
<dbReference type="InterPro" id="IPR015867">
    <property type="entry name" value="N-reg_PII/ATP_PRibTrfase_C"/>
</dbReference>
<dbReference type="Gene3D" id="3.30.70.120">
    <property type="match status" value="1"/>
</dbReference>